<gene>
    <name evidence="7" type="ORF">DFJ69_6028</name>
</gene>
<comment type="similarity">
    <text evidence="2">Belongs to the 4HPPD family.</text>
</comment>
<dbReference type="AlphaFoldDB" id="A0A3D9T732"/>
<feature type="domain" description="VOC" evidence="6">
    <location>
        <begin position="211"/>
        <end position="365"/>
    </location>
</feature>
<dbReference type="PANTHER" id="PTHR11959">
    <property type="entry name" value="4-HYDROXYPHENYLPYRUVATE DIOXYGENASE"/>
    <property type="match status" value="1"/>
</dbReference>
<dbReference type="GO" id="GO:0046872">
    <property type="term" value="F:metal ion binding"/>
    <property type="evidence" value="ECO:0007669"/>
    <property type="project" value="UniProtKB-KW"/>
</dbReference>
<dbReference type="InterPro" id="IPR041736">
    <property type="entry name" value="4OHPhenylPyrv_dOase_N"/>
</dbReference>
<feature type="domain" description="VOC" evidence="6">
    <location>
        <begin position="61"/>
        <end position="185"/>
    </location>
</feature>
<organism evidence="7 8">
    <name type="scientific">Thermomonospora umbrina</name>
    <dbReference type="NCBI Taxonomy" id="111806"/>
    <lineage>
        <taxon>Bacteria</taxon>
        <taxon>Bacillati</taxon>
        <taxon>Actinomycetota</taxon>
        <taxon>Actinomycetes</taxon>
        <taxon>Streptosporangiales</taxon>
        <taxon>Thermomonosporaceae</taxon>
        <taxon>Thermomonospora</taxon>
    </lineage>
</organism>
<dbReference type="Pfam" id="PF00903">
    <property type="entry name" value="Glyoxalase"/>
    <property type="match status" value="1"/>
</dbReference>
<dbReference type="InterPro" id="IPR004360">
    <property type="entry name" value="Glyas_Fos-R_dOase_dom"/>
</dbReference>
<protein>
    <submittedName>
        <fullName evidence="7">4-hydroxyphenylpyruvate dioxygenase</fullName>
    </submittedName>
</protein>
<sequence length="409" mass="43234">MIAALLRWLRGNDEETGRGFAPRWRAGTEARGRVGAAALTPPASAAVTDVLIERFCMDVTDIAYAEFYAARSTGESVCAYFTTRLGFDRAAEHSHSDRDRVYVRAGEANVVVTTPRAEGGPVARWVDHHGCGIADLALYTEDLNASLKRAREAGLRAIHPPHEVRGATMATITGVGSLLHTLIQPAGGQRPAAPPPFRVPAQAPRVTPFRLIDHLAVCVPAGELAGAAEVYERLLGARELSREYVRVGDTGMSSRVLRTSGGGVTLVLAEPGRDRAKGQVDDFLAAHGGAGAQHMALLTDDIVHAVSDLTDRGAGFVPAPAAYYDHAAARLGNDPRAVSRLAAMRHTGVLAAADHGGLLMQIFTTNAPDPVGPFFLELIERMDGAVGFGTENAEALFAAREAASGELIA</sequence>
<name>A0A3D9T732_9ACTN</name>
<reference evidence="7 8" key="1">
    <citation type="submission" date="2018-08" db="EMBL/GenBank/DDBJ databases">
        <title>Sequencing the genomes of 1000 actinobacteria strains.</title>
        <authorList>
            <person name="Klenk H.-P."/>
        </authorList>
    </citation>
    <scope>NUCLEOTIDE SEQUENCE [LARGE SCALE GENOMIC DNA]</scope>
    <source>
        <strain evidence="7 8">DSM 43927</strain>
    </source>
</reference>
<keyword evidence="7" id="KW-0223">Dioxygenase</keyword>
<dbReference type="EMBL" id="QTTT01000001">
    <property type="protein sequence ID" value="REF00485.1"/>
    <property type="molecule type" value="Genomic_DNA"/>
</dbReference>
<evidence type="ECO:0000256" key="2">
    <source>
        <dbReference type="ARBA" id="ARBA00005877"/>
    </source>
</evidence>
<dbReference type="GO" id="GO:0003868">
    <property type="term" value="F:4-hydroxyphenylpyruvate dioxygenase activity"/>
    <property type="evidence" value="ECO:0007669"/>
    <property type="project" value="InterPro"/>
</dbReference>
<keyword evidence="7" id="KW-0670">Pyruvate</keyword>
<dbReference type="CDD" id="cd08342">
    <property type="entry name" value="HPPD_N_like"/>
    <property type="match status" value="1"/>
</dbReference>
<keyword evidence="3" id="KW-0479">Metal-binding</keyword>
<evidence type="ECO:0000313" key="7">
    <source>
        <dbReference type="EMBL" id="REF00485.1"/>
    </source>
</evidence>
<dbReference type="InterPro" id="IPR005956">
    <property type="entry name" value="4OHPhenylPyrv_dOase"/>
</dbReference>
<dbReference type="Gene3D" id="3.10.180.10">
    <property type="entry name" value="2,3-Dihydroxybiphenyl 1,2-Dioxygenase, domain 1"/>
    <property type="match status" value="2"/>
</dbReference>
<proteinExistence type="inferred from homology"/>
<accession>A0A3D9T732</accession>
<comment type="caution">
    <text evidence="7">The sequence shown here is derived from an EMBL/GenBank/DDBJ whole genome shotgun (WGS) entry which is preliminary data.</text>
</comment>
<keyword evidence="7" id="KW-0560">Oxidoreductase</keyword>
<comment type="cofactor">
    <cofactor evidence="1">
        <name>Fe cation</name>
        <dbReference type="ChEBI" id="CHEBI:24875"/>
    </cofactor>
</comment>
<keyword evidence="5" id="KW-0408">Iron</keyword>
<evidence type="ECO:0000256" key="3">
    <source>
        <dbReference type="ARBA" id="ARBA00022723"/>
    </source>
</evidence>
<dbReference type="PANTHER" id="PTHR11959:SF1">
    <property type="entry name" value="4-HYDROXYPHENYLPYRUVATE DIOXYGENASE"/>
    <property type="match status" value="1"/>
</dbReference>
<dbReference type="InterPro" id="IPR037523">
    <property type="entry name" value="VOC_core"/>
</dbReference>
<evidence type="ECO:0000256" key="5">
    <source>
        <dbReference type="ARBA" id="ARBA00023004"/>
    </source>
</evidence>
<dbReference type="Proteomes" id="UP000256661">
    <property type="component" value="Unassembled WGS sequence"/>
</dbReference>
<dbReference type="PROSITE" id="PS51819">
    <property type="entry name" value="VOC"/>
    <property type="match status" value="2"/>
</dbReference>
<dbReference type="InterPro" id="IPR029068">
    <property type="entry name" value="Glyas_Bleomycin-R_OHBP_Dase"/>
</dbReference>
<evidence type="ECO:0000256" key="1">
    <source>
        <dbReference type="ARBA" id="ARBA00001962"/>
    </source>
</evidence>
<keyword evidence="8" id="KW-1185">Reference proteome</keyword>
<keyword evidence="4" id="KW-0677">Repeat</keyword>
<evidence type="ECO:0000256" key="4">
    <source>
        <dbReference type="ARBA" id="ARBA00022737"/>
    </source>
</evidence>
<dbReference type="GO" id="GO:0006572">
    <property type="term" value="P:L-tyrosine catabolic process"/>
    <property type="evidence" value="ECO:0007669"/>
    <property type="project" value="TreeGrafter"/>
</dbReference>
<evidence type="ECO:0000313" key="8">
    <source>
        <dbReference type="Proteomes" id="UP000256661"/>
    </source>
</evidence>
<evidence type="ECO:0000259" key="6">
    <source>
        <dbReference type="PROSITE" id="PS51819"/>
    </source>
</evidence>
<dbReference type="SUPFAM" id="SSF54593">
    <property type="entry name" value="Glyoxalase/Bleomycin resistance protein/Dihydroxybiphenyl dioxygenase"/>
    <property type="match status" value="1"/>
</dbReference>